<feature type="compositionally biased region" description="Basic and acidic residues" evidence="1">
    <location>
        <begin position="650"/>
        <end position="683"/>
    </location>
</feature>
<accession>A0A1X7EMI6</accession>
<feature type="compositionally biased region" description="Low complexity" evidence="1">
    <location>
        <begin position="369"/>
        <end position="388"/>
    </location>
</feature>
<dbReference type="InterPro" id="IPR005094">
    <property type="entry name" value="Endonuclease_MobA/VirD2"/>
</dbReference>
<gene>
    <name evidence="3" type="ORF">SAMN02982917_1872</name>
</gene>
<evidence type="ECO:0000313" key="4">
    <source>
        <dbReference type="Proteomes" id="UP000192936"/>
    </source>
</evidence>
<feature type="region of interest" description="Disordered" evidence="1">
    <location>
        <begin position="297"/>
        <end position="405"/>
    </location>
</feature>
<feature type="region of interest" description="Disordered" evidence="1">
    <location>
        <begin position="178"/>
        <end position="201"/>
    </location>
</feature>
<feature type="domain" description="MobA/VirD2-like nuclease" evidence="2">
    <location>
        <begin position="38"/>
        <end position="145"/>
    </location>
</feature>
<organism evidence="3 4">
    <name type="scientific">Azospirillum oryzae</name>
    <dbReference type="NCBI Taxonomy" id="286727"/>
    <lineage>
        <taxon>Bacteria</taxon>
        <taxon>Pseudomonadati</taxon>
        <taxon>Pseudomonadota</taxon>
        <taxon>Alphaproteobacteria</taxon>
        <taxon>Rhodospirillales</taxon>
        <taxon>Azospirillaceae</taxon>
        <taxon>Azospirillum</taxon>
    </lineage>
</organism>
<dbReference type="EMBL" id="FXAK01000002">
    <property type="protein sequence ID" value="SMF36665.1"/>
    <property type="molecule type" value="Genomic_DNA"/>
</dbReference>
<reference evidence="3 4" key="1">
    <citation type="submission" date="2017-04" db="EMBL/GenBank/DDBJ databases">
        <authorList>
            <person name="Afonso C.L."/>
            <person name="Miller P.J."/>
            <person name="Scott M.A."/>
            <person name="Spackman E."/>
            <person name="Goraichik I."/>
            <person name="Dimitrov K.M."/>
            <person name="Suarez D.L."/>
            <person name="Swayne D.E."/>
        </authorList>
    </citation>
    <scope>NUCLEOTIDE SEQUENCE [LARGE SCALE GENOMIC DNA]</scope>
    <source>
        <strain evidence="3 4">A2P</strain>
    </source>
</reference>
<evidence type="ECO:0000259" key="2">
    <source>
        <dbReference type="Pfam" id="PF03432"/>
    </source>
</evidence>
<evidence type="ECO:0000313" key="3">
    <source>
        <dbReference type="EMBL" id="SMF36665.1"/>
    </source>
</evidence>
<feature type="compositionally biased region" description="Basic and acidic residues" evidence="1">
    <location>
        <begin position="178"/>
        <end position="200"/>
    </location>
</feature>
<dbReference type="Proteomes" id="UP000192936">
    <property type="component" value="Unassembled WGS sequence"/>
</dbReference>
<feature type="compositionally biased region" description="Low complexity" evidence="1">
    <location>
        <begin position="313"/>
        <end position="322"/>
    </location>
</feature>
<name>A0A1X7EMI6_9PROT</name>
<evidence type="ECO:0000256" key="1">
    <source>
        <dbReference type="SAM" id="MobiDB-lite"/>
    </source>
</evidence>
<dbReference type="Pfam" id="PF03432">
    <property type="entry name" value="Relaxase"/>
    <property type="match status" value="1"/>
</dbReference>
<feature type="region of interest" description="Disordered" evidence="1">
    <location>
        <begin position="637"/>
        <end position="709"/>
    </location>
</feature>
<proteinExistence type="predicted"/>
<dbReference type="STRING" id="286727.SAMN02982917_1872"/>
<feature type="compositionally biased region" description="Basic and acidic residues" evidence="1">
    <location>
        <begin position="452"/>
        <end position="461"/>
    </location>
</feature>
<sequence>MISGATRGAGGRALGAHVANAEANEEVRMGPSRGLVTDTIRDQVAELTELGSHARTRQPLYHVHLDPHPDHEWTDAQRERYWQRFEREFGLERAPFASQFHTKGGRTHEHREYLRVRPDGTAIRLDHDFARREKLGRIAEHEAGLPFVPGAHNRAVAAALEREGRADIAEAMREAGLLDRRRPEAKTTPEQRQQAERTGVDPRAVGAAALAAWRASDDGRSLRAALEERGLRLAQGDRAAILVDATGNVHAFGRVLGKAAKEETGERIRADEVAKRLEGLDLPRLGGRHAEDRLANLPEAPAEPIASVKARQDASASAPAIDSADRPETPDTKAAPEAVQAPVQDASAPEPVSPVENGTGEMPAQAMTANPAGGEGTAPAPAAPKRPAGGAGGGEAKADTSAVEAEVLDFDPNDMDAAGKFMRAWAAAEKRHRAKEAAANPEHKAGGQHGGHGHEQHRRPEVVNGGEAQGATGRPDPPARLAALTRRAQRLTAPPAPAQIPTWPVGPSSRERFAAEFARLRAQIASRPPDPRHVASSMLDGPGQVLDLAQRRVEELRRTLDERPRGLLDRLGVGRGAHERRDLERQLGEAIDRYDAAREDYCDACHQAETVAPRRAQANREANRRDQQRLDALEAGLRAARSGDPAAQDAARRGDVERLVREGQRKLEEQRRREERERLERQAKANATDLNHDAKIGVSPRPGPALGRR</sequence>
<dbReference type="AlphaFoldDB" id="A0A1X7EMI6"/>
<feature type="region of interest" description="Disordered" evidence="1">
    <location>
        <begin position="428"/>
        <end position="481"/>
    </location>
</feature>
<dbReference type="OrthoDB" id="1826980at2"/>
<dbReference type="RefSeq" id="WP_085084459.1">
    <property type="nucleotide sequence ID" value="NZ_FXAK01000002.1"/>
</dbReference>
<protein>
    <recommendedName>
        <fullName evidence="2">MobA/VirD2-like nuclease domain-containing protein</fullName>
    </recommendedName>
</protein>